<organism evidence="7 8">
    <name type="scientific">Rubinisphaera italica</name>
    <dbReference type="NCBI Taxonomy" id="2527969"/>
    <lineage>
        <taxon>Bacteria</taxon>
        <taxon>Pseudomonadati</taxon>
        <taxon>Planctomycetota</taxon>
        <taxon>Planctomycetia</taxon>
        <taxon>Planctomycetales</taxon>
        <taxon>Planctomycetaceae</taxon>
        <taxon>Rubinisphaera</taxon>
    </lineage>
</organism>
<dbReference type="Proteomes" id="UP000316095">
    <property type="component" value="Unassembled WGS sequence"/>
</dbReference>
<dbReference type="Gene3D" id="1.10.287.470">
    <property type="entry name" value="Helix hairpin bin"/>
    <property type="match status" value="1"/>
</dbReference>
<evidence type="ECO:0000313" key="8">
    <source>
        <dbReference type="Proteomes" id="UP000316095"/>
    </source>
</evidence>
<dbReference type="InterPro" id="IPR058792">
    <property type="entry name" value="Beta-barrel_RND_2"/>
</dbReference>
<dbReference type="GO" id="GO:0016020">
    <property type="term" value="C:membrane"/>
    <property type="evidence" value="ECO:0007669"/>
    <property type="project" value="InterPro"/>
</dbReference>
<dbReference type="RefSeq" id="WP_242631334.1">
    <property type="nucleotide sequence ID" value="NZ_SJPG01000001.1"/>
</dbReference>
<dbReference type="Pfam" id="PF25881">
    <property type="entry name" value="HH_YBHG"/>
    <property type="match status" value="1"/>
</dbReference>
<evidence type="ECO:0000256" key="4">
    <source>
        <dbReference type="SAM" id="MobiDB-lite"/>
    </source>
</evidence>
<dbReference type="EMBL" id="SJPG01000001">
    <property type="protein sequence ID" value="TWT62395.1"/>
    <property type="molecule type" value="Genomic_DNA"/>
</dbReference>
<dbReference type="Pfam" id="PF25954">
    <property type="entry name" value="Beta-barrel_RND_2"/>
    <property type="match status" value="1"/>
</dbReference>
<dbReference type="Gene3D" id="2.40.30.170">
    <property type="match status" value="1"/>
</dbReference>
<comment type="similarity">
    <text evidence="2">Belongs to the membrane fusion protein (MFP) (TC 8.A.1) family.</text>
</comment>
<dbReference type="PANTHER" id="PTHR32347">
    <property type="entry name" value="EFFLUX SYSTEM COMPONENT YKNX-RELATED"/>
    <property type="match status" value="1"/>
</dbReference>
<feature type="region of interest" description="Disordered" evidence="4">
    <location>
        <begin position="443"/>
        <end position="473"/>
    </location>
</feature>
<dbReference type="AlphaFoldDB" id="A0A5C5XJU6"/>
<protein>
    <submittedName>
        <fullName evidence="7">Cation efflux system protein CusB</fullName>
    </submittedName>
</protein>
<sequence length="473" mass="52074">MQLKLIHQLFIVSQRNLLLRIRFSPSEIATATLALLFILTASQAKAQFGPSPVVVSPVVKEQVSVGQNFVGTVRPIKTAAVGSAVNGRVSEFPINEGDYIEAGSPLAQLLTETIRLEHEAAVHEQDLREQELKELENGSRPEEISRAKAALAAAKAAKDYNEKKRQRAEDLYGRGAINSDEIQLILSDYIQAEQMFVQMTEAYDLVVQGPRKEQIAQARAQVAIRKAIANRLADQLKKHTIRTPFNGFVSAEHTEVGQWVSQGELVAEVIELDYVDVETYVPEQYIAYIHKGQQVTVEIPALQDHLFTGTVEMVIPQADTRSRTFPVKVRLKNTIEFAEPSEEKSETISIKADPLIKSGMQARVHLPTGNKQEALLLPKDALVLGGPQRIVYVVVPGQEKEPATVKPVPVIVGVANGDHIVVRGDLQEGDQVVIRGNERLRPGQQVIPQLEKSKPQVKKSKEGGELAAPPAPK</sequence>
<dbReference type="Gene3D" id="2.40.50.100">
    <property type="match status" value="1"/>
</dbReference>
<feature type="domain" description="CusB-like beta-barrel" evidence="6">
    <location>
        <begin position="277"/>
        <end position="334"/>
    </location>
</feature>
<dbReference type="Gene3D" id="2.40.420.20">
    <property type="match status" value="1"/>
</dbReference>
<evidence type="ECO:0000259" key="5">
    <source>
        <dbReference type="Pfam" id="PF25881"/>
    </source>
</evidence>
<dbReference type="SUPFAM" id="SSF111369">
    <property type="entry name" value="HlyD-like secretion proteins"/>
    <property type="match status" value="2"/>
</dbReference>
<evidence type="ECO:0000256" key="2">
    <source>
        <dbReference type="ARBA" id="ARBA00009477"/>
    </source>
</evidence>
<accession>A0A5C5XJU6</accession>
<keyword evidence="3" id="KW-0175">Coiled coil</keyword>
<dbReference type="InterPro" id="IPR050465">
    <property type="entry name" value="UPF0194_transport"/>
</dbReference>
<dbReference type="GO" id="GO:0022857">
    <property type="term" value="F:transmembrane transporter activity"/>
    <property type="evidence" value="ECO:0007669"/>
    <property type="project" value="InterPro"/>
</dbReference>
<dbReference type="InterPro" id="IPR059052">
    <property type="entry name" value="HH_YbhG-like"/>
</dbReference>
<dbReference type="NCBIfam" id="TIGR01730">
    <property type="entry name" value="RND_mfp"/>
    <property type="match status" value="1"/>
</dbReference>
<keyword evidence="8" id="KW-1185">Reference proteome</keyword>
<evidence type="ECO:0000259" key="6">
    <source>
        <dbReference type="Pfam" id="PF25954"/>
    </source>
</evidence>
<evidence type="ECO:0000256" key="1">
    <source>
        <dbReference type="ARBA" id="ARBA00004196"/>
    </source>
</evidence>
<gene>
    <name evidence="7" type="primary">cusB_2</name>
    <name evidence="7" type="ORF">Pan54_31370</name>
</gene>
<comment type="subcellular location">
    <subcellularLocation>
        <location evidence="1">Cell envelope</location>
    </subcellularLocation>
</comment>
<comment type="caution">
    <text evidence="7">The sequence shown here is derived from an EMBL/GenBank/DDBJ whole genome shotgun (WGS) entry which is preliminary data.</text>
</comment>
<dbReference type="GO" id="GO:0030313">
    <property type="term" value="C:cell envelope"/>
    <property type="evidence" value="ECO:0007669"/>
    <property type="project" value="UniProtKB-SubCell"/>
</dbReference>
<evidence type="ECO:0000256" key="3">
    <source>
        <dbReference type="ARBA" id="ARBA00023054"/>
    </source>
</evidence>
<evidence type="ECO:0000313" key="7">
    <source>
        <dbReference type="EMBL" id="TWT62395.1"/>
    </source>
</evidence>
<reference evidence="7 8" key="1">
    <citation type="submission" date="2019-02" db="EMBL/GenBank/DDBJ databases">
        <title>Deep-cultivation of Planctomycetes and their phenomic and genomic characterization uncovers novel biology.</title>
        <authorList>
            <person name="Wiegand S."/>
            <person name="Jogler M."/>
            <person name="Boedeker C."/>
            <person name="Pinto D."/>
            <person name="Vollmers J."/>
            <person name="Rivas-Marin E."/>
            <person name="Kohn T."/>
            <person name="Peeters S.H."/>
            <person name="Heuer A."/>
            <person name="Rast P."/>
            <person name="Oberbeckmann S."/>
            <person name="Bunk B."/>
            <person name="Jeske O."/>
            <person name="Meyerdierks A."/>
            <person name="Storesund J.E."/>
            <person name="Kallscheuer N."/>
            <person name="Luecker S."/>
            <person name="Lage O.M."/>
            <person name="Pohl T."/>
            <person name="Merkel B.J."/>
            <person name="Hornburger P."/>
            <person name="Mueller R.-W."/>
            <person name="Bruemmer F."/>
            <person name="Labrenz M."/>
            <person name="Spormann A.M."/>
            <person name="Op Den Camp H."/>
            <person name="Overmann J."/>
            <person name="Amann R."/>
            <person name="Jetten M.S.M."/>
            <person name="Mascher T."/>
            <person name="Medema M.H."/>
            <person name="Devos D.P."/>
            <person name="Kaster A.-K."/>
            <person name="Ovreas L."/>
            <person name="Rohde M."/>
            <person name="Galperin M.Y."/>
            <person name="Jogler C."/>
        </authorList>
    </citation>
    <scope>NUCLEOTIDE SEQUENCE [LARGE SCALE GENOMIC DNA]</scope>
    <source>
        <strain evidence="7 8">Pan54</strain>
    </source>
</reference>
<feature type="domain" description="YbhG-like alpha-helical hairpin" evidence="5">
    <location>
        <begin position="135"/>
        <end position="226"/>
    </location>
</feature>
<feature type="compositionally biased region" description="Basic and acidic residues" evidence="4">
    <location>
        <begin position="451"/>
        <end position="464"/>
    </location>
</feature>
<name>A0A5C5XJU6_9PLAN</name>
<proteinExistence type="inferred from homology"/>
<dbReference type="InterPro" id="IPR006143">
    <property type="entry name" value="RND_pump_MFP"/>
</dbReference>